<sequence length="247" mass="26635">MTAAETGRHVAFDDDGAPALSYLRDTRAGLPWAHTVRPLGPGTVDTILTRLSGWAVSVDPPLGEELLRRGAIPMRHAHDLRRDLRRVASPPDWRSPVLGEGIRITPYDRDIDAVLPALEAAYPPGHPDHHAWDAATSRSLYEHLLSGAVLGPLLPASGLAVDPEDRVLAGVLVFEREPDLDWVGELFKHPRAPRGTGAALLRRAVVLAADRGTAELGLAVTEGNPARGLYEKLGFALRESVQTVVVP</sequence>
<name>A0A9W6UK21_9ACTN</name>
<comment type="caution">
    <text evidence="2">The sequence shown here is derived from an EMBL/GenBank/DDBJ whole genome shotgun (WGS) entry which is preliminary data.</text>
</comment>
<evidence type="ECO:0000313" key="2">
    <source>
        <dbReference type="EMBL" id="GLU49474.1"/>
    </source>
</evidence>
<reference evidence="2" key="1">
    <citation type="submission" date="2023-02" db="EMBL/GenBank/DDBJ databases">
        <title>Nocardiopsis ansamitocini NBRC 112285.</title>
        <authorList>
            <person name="Ichikawa N."/>
            <person name="Sato H."/>
            <person name="Tonouchi N."/>
        </authorList>
    </citation>
    <scope>NUCLEOTIDE SEQUENCE</scope>
    <source>
        <strain evidence="2">NBRC 112285</strain>
    </source>
</reference>
<dbReference type="RefSeq" id="WP_285761023.1">
    <property type="nucleotide sequence ID" value="NZ_BSQG01000007.1"/>
</dbReference>
<dbReference type="Gene3D" id="3.40.630.30">
    <property type="match status" value="1"/>
</dbReference>
<keyword evidence="3" id="KW-1185">Reference proteome</keyword>
<dbReference type="EMBL" id="BSQG01000007">
    <property type="protein sequence ID" value="GLU49474.1"/>
    <property type="molecule type" value="Genomic_DNA"/>
</dbReference>
<dbReference type="Proteomes" id="UP001165092">
    <property type="component" value="Unassembled WGS sequence"/>
</dbReference>
<protein>
    <recommendedName>
        <fullName evidence="1">N-acetyltransferase domain-containing protein</fullName>
    </recommendedName>
</protein>
<dbReference type="SUPFAM" id="SSF55729">
    <property type="entry name" value="Acyl-CoA N-acyltransferases (Nat)"/>
    <property type="match status" value="1"/>
</dbReference>
<dbReference type="InterPro" id="IPR000182">
    <property type="entry name" value="GNAT_dom"/>
</dbReference>
<dbReference type="GO" id="GO:0016747">
    <property type="term" value="F:acyltransferase activity, transferring groups other than amino-acyl groups"/>
    <property type="evidence" value="ECO:0007669"/>
    <property type="project" value="InterPro"/>
</dbReference>
<gene>
    <name evidence="2" type="ORF">Nans01_38250</name>
</gene>
<feature type="domain" description="N-acetyltransferase" evidence="1">
    <location>
        <begin position="102"/>
        <end position="247"/>
    </location>
</feature>
<proteinExistence type="predicted"/>
<dbReference type="Pfam" id="PF00583">
    <property type="entry name" value="Acetyltransf_1"/>
    <property type="match status" value="1"/>
</dbReference>
<organism evidence="2 3">
    <name type="scientific">Nocardiopsis ansamitocini</name>
    <dbReference type="NCBI Taxonomy" id="1670832"/>
    <lineage>
        <taxon>Bacteria</taxon>
        <taxon>Bacillati</taxon>
        <taxon>Actinomycetota</taxon>
        <taxon>Actinomycetes</taxon>
        <taxon>Streptosporangiales</taxon>
        <taxon>Nocardiopsidaceae</taxon>
        <taxon>Nocardiopsis</taxon>
    </lineage>
</organism>
<evidence type="ECO:0000259" key="1">
    <source>
        <dbReference type="PROSITE" id="PS51186"/>
    </source>
</evidence>
<dbReference type="AlphaFoldDB" id="A0A9W6UK21"/>
<accession>A0A9W6UK21</accession>
<dbReference type="PROSITE" id="PS51186">
    <property type="entry name" value="GNAT"/>
    <property type="match status" value="1"/>
</dbReference>
<evidence type="ECO:0000313" key="3">
    <source>
        <dbReference type="Proteomes" id="UP001165092"/>
    </source>
</evidence>
<dbReference type="InterPro" id="IPR016181">
    <property type="entry name" value="Acyl_CoA_acyltransferase"/>
</dbReference>